<feature type="region of interest" description="Disordered" evidence="7">
    <location>
        <begin position="171"/>
        <end position="235"/>
    </location>
</feature>
<feature type="domain" description="Response regulatory" evidence="8">
    <location>
        <begin position="19"/>
        <end position="138"/>
    </location>
</feature>
<keyword evidence="2" id="KW-0902">Two-component regulatory system</keyword>
<evidence type="ECO:0000256" key="3">
    <source>
        <dbReference type="ARBA" id="ARBA00023015"/>
    </source>
</evidence>
<dbReference type="PANTHER" id="PTHR43874:SF87">
    <property type="entry name" value="HTH MYB-TYPE DOMAIN-CONTAINING PROTEIN"/>
    <property type="match status" value="1"/>
</dbReference>
<dbReference type="CDD" id="cd17584">
    <property type="entry name" value="REC_typeB_ARR-like"/>
    <property type="match status" value="1"/>
</dbReference>
<keyword evidence="3" id="KW-0805">Transcription regulation</keyword>
<organism evidence="9 10">
    <name type="scientific">Escallonia rubra</name>
    <dbReference type="NCBI Taxonomy" id="112253"/>
    <lineage>
        <taxon>Eukaryota</taxon>
        <taxon>Viridiplantae</taxon>
        <taxon>Streptophyta</taxon>
        <taxon>Embryophyta</taxon>
        <taxon>Tracheophyta</taxon>
        <taxon>Spermatophyta</taxon>
        <taxon>Magnoliopsida</taxon>
        <taxon>eudicotyledons</taxon>
        <taxon>Gunneridae</taxon>
        <taxon>Pentapetalae</taxon>
        <taxon>asterids</taxon>
        <taxon>campanulids</taxon>
        <taxon>Escalloniales</taxon>
        <taxon>Escalloniaceae</taxon>
        <taxon>Escallonia</taxon>
    </lineage>
</organism>
<dbReference type="PANTHER" id="PTHR43874">
    <property type="entry name" value="TWO-COMPONENT RESPONSE REGULATOR"/>
    <property type="match status" value="1"/>
</dbReference>
<protein>
    <recommendedName>
        <fullName evidence="8">Response regulatory domain-containing protein</fullName>
    </recommendedName>
</protein>
<evidence type="ECO:0000313" key="10">
    <source>
        <dbReference type="Proteomes" id="UP001187471"/>
    </source>
</evidence>
<name>A0AA88R6F2_9ASTE</name>
<dbReference type="GO" id="GO:0009736">
    <property type="term" value="P:cytokinin-activated signaling pathway"/>
    <property type="evidence" value="ECO:0007669"/>
    <property type="project" value="InterPro"/>
</dbReference>
<keyword evidence="4" id="KW-0804">Transcription</keyword>
<evidence type="ECO:0000313" key="9">
    <source>
        <dbReference type="EMBL" id="KAK2982002.1"/>
    </source>
</evidence>
<dbReference type="Proteomes" id="UP001187471">
    <property type="component" value="Unassembled WGS sequence"/>
</dbReference>
<dbReference type="InterPro" id="IPR011006">
    <property type="entry name" value="CheY-like_superfamily"/>
</dbReference>
<dbReference type="AlphaFoldDB" id="A0AA88R6F2"/>
<comment type="caution">
    <text evidence="6">Lacks conserved residue(s) required for the propagation of feature annotation.</text>
</comment>
<dbReference type="SUPFAM" id="SSF46689">
    <property type="entry name" value="Homeodomain-like"/>
    <property type="match status" value="1"/>
</dbReference>
<dbReference type="InterPro" id="IPR045279">
    <property type="entry name" value="ARR-like"/>
</dbReference>
<dbReference type="InterPro" id="IPR001789">
    <property type="entry name" value="Sig_transdc_resp-reg_receiver"/>
</dbReference>
<evidence type="ECO:0000256" key="5">
    <source>
        <dbReference type="ARBA" id="ARBA00023242"/>
    </source>
</evidence>
<dbReference type="GO" id="GO:0003677">
    <property type="term" value="F:DNA binding"/>
    <property type="evidence" value="ECO:0007669"/>
    <property type="project" value="InterPro"/>
</dbReference>
<dbReference type="Gene3D" id="3.40.50.2300">
    <property type="match status" value="1"/>
</dbReference>
<reference evidence="9" key="1">
    <citation type="submission" date="2022-12" db="EMBL/GenBank/DDBJ databases">
        <title>Draft genome assemblies for two species of Escallonia (Escalloniales).</title>
        <authorList>
            <person name="Chanderbali A."/>
            <person name="Dervinis C."/>
            <person name="Anghel I."/>
            <person name="Soltis D."/>
            <person name="Soltis P."/>
            <person name="Zapata F."/>
        </authorList>
    </citation>
    <scope>NUCLEOTIDE SEQUENCE</scope>
    <source>
        <strain evidence="9">UCBG92.1500</strain>
        <tissue evidence="9">Leaf</tissue>
    </source>
</reference>
<evidence type="ECO:0000256" key="7">
    <source>
        <dbReference type="SAM" id="MobiDB-lite"/>
    </source>
</evidence>
<evidence type="ECO:0000256" key="4">
    <source>
        <dbReference type="ARBA" id="ARBA00023163"/>
    </source>
</evidence>
<gene>
    <name evidence="9" type="ORF">RJ640_007594</name>
</gene>
<proteinExistence type="predicted"/>
<dbReference type="SUPFAM" id="SSF52172">
    <property type="entry name" value="CheY-like"/>
    <property type="match status" value="1"/>
</dbReference>
<evidence type="ECO:0000256" key="6">
    <source>
        <dbReference type="PROSITE-ProRule" id="PRU00169"/>
    </source>
</evidence>
<sequence length="691" mass="78014">MDMDSSEIDVIPSAARGLRVLLVEHDIASLKSIASVLEEHSYKVTTTELASVALSMIRERGDQYDVVIMEVNMPGMDGFLFLKQIQLMRDMPIICELQIMGWGLNLELARKAIEEGACFFLHKPIRVRTLINVWQHVFRERRLMILEAAKEKNAKERGDWGTKIQHLLSDGDRQTKQIGGGAATVEKDNAREPKRSSTQQRLVVEKNEKQGEFTKRKEVDDENGKRKRTRSVPTSRVTWTPALHQKFMEAISRLGDKKPHPKRLLRMMNVPFLTHRHVASHLQKYRERIKNINYDSEYGYQEAMEELTGSSRPWLNHGTSVHYSLETLEKRLQSAEFFSGKPPDTKALGTNTGAEVHKVPDTENGRASLDANANGKQPIGIEGCNLNFANVQQQLNPTPNQFQYVHQHLNPTINQFQNVHQQLNPMPNHTTNALQQLNPTPNLFPDVHQQLNPTPNQFSDLHLQLNPTANQFPDVLQQLNSTPNQFPDVHQQLTPTPNQFPMTFPAITEELGQAHSGSSSLANPNEFSEGFHGATQESKAIPGLDAAAYFLNEDDSQIDYAELMGLLQEQEFEDGFHGANQDSNAIPGLDAAACFLNKDENQIDYGELMGLLQEPESDVLKLFSSAPKNVSRHNPNIVLTDINTKKELDQSRPQVESTQLMKLLQEGKGLEDSMYAINPINITKNQKYLMC</sequence>
<accession>A0AA88R6F2</accession>
<dbReference type="NCBIfam" id="TIGR01557">
    <property type="entry name" value="myb_SHAQKYF"/>
    <property type="match status" value="1"/>
</dbReference>
<keyword evidence="5" id="KW-0539">Nucleus</keyword>
<comment type="caution">
    <text evidence="9">The sequence shown here is derived from an EMBL/GenBank/DDBJ whole genome shotgun (WGS) entry which is preliminary data.</text>
</comment>
<dbReference type="SMART" id="SM00448">
    <property type="entry name" value="REC"/>
    <property type="match status" value="1"/>
</dbReference>
<feature type="compositionally biased region" description="Basic and acidic residues" evidence="7">
    <location>
        <begin position="185"/>
        <end position="195"/>
    </location>
</feature>
<dbReference type="Gene3D" id="1.10.10.60">
    <property type="entry name" value="Homeodomain-like"/>
    <property type="match status" value="1"/>
</dbReference>
<dbReference type="EMBL" id="JAVXUO010001478">
    <property type="protein sequence ID" value="KAK2982002.1"/>
    <property type="molecule type" value="Genomic_DNA"/>
</dbReference>
<dbReference type="PROSITE" id="PS50110">
    <property type="entry name" value="RESPONSE_REGULATORY"/>
    <property type="match status" value="1"/>
</dbReference>
<evidence type="ECO:0000259" key="8">
    <source>
        <dbReference type="PROSITE" id="PS50110"/>
    </source>
</evidence>
<feature type="compositionally biased region" description="Basic and acidic residues" evidence="7">
    <location>
        <begin position="203"/>
        <end position="224"/>
    </location>
</feature>
<evidence type="ECO:0000256" key="2">
    <source>
        <dbReference type="ARBA" id="ARBA00023012"/>
    </source>
</evidence>
<dbReference type="Pfam" id="PF00072">
    <property type="entry name" value="Response_reg"/>
    <property type="match status" value="1"/>
</dbReference>
<dbReference type="GO" id="GO:0005634">
    <property type="term" value="C:nucleus"/>
    <property type="evidence" value="ECO:0007669"/>
    <property type="project" value="UniProtKB-SubCell"/>
</dbReference>
<dbReference type="InterPro" id="IPR009057">
    <property type="entry name" value="Homeodomain-like_sf"/>
</dbReference>
<dbReference type="GO" id="GO:0000160">
    <property type="term" value="P:phosphorelay signal transduction system"/>
    <property type="evidence" value="ECO:0007669"/>
    <property type="project" value="UniProtKB-KW"/>
</dbReference>
<dbReference type="FunFam" id="1.10.10.60:FF:000007">
    <property type="entry name" value="Two-component response regulator"/>
    <property type="match status" value="1"/>
</dbReference>
<evidence type="ECO:0000256" key="1">
    <source>
        <dbReference type="ARBA" id="ARBA00004123"/>
    </source>
</evidence>
<comment type="subcellular location">
    <subcellularLocation>
        <location evidence="1">Nucleus</location>
    </subcellularLocation>
</comment>
<keyword evidence="10" id="KW-1185">Reference proteome</keyword>
<dbReference type="InterPro" id="IPR006447">
    <property type="entry name" value="Myb_dom_plants"/>
</dbReference>